<protein>
    <submittedName>
        <fullName evidence="3">Trypsin-like peptidase domain-containing protein</fullName>
    </submittedName>
</protein>
<accession>A0ABT3TVF3</accession>
<evidence type="ECO:0000256" key="1">
    <source>
        <dbReference type="SAM" id="MobiDB-lite"/>
    </source>
</evidence>
<reference evidence="3" key="1">
    <citation type="submission" date="2022-10" db="EMBL/GenBank/DDBJ databases">
        <title>Streptomyces beihaiensis sp. nov., a chitin degrading actinobacterium, isolated from shrimp pond soil.</title>
        <authorList>
            <person name="Xie J."/>
            <person name="Shen N."/>
        </authorList>
    </citation>
    <scope>NUCLEOTIDE SEQUENCE</scope>
    <source>
        <strain evidence="3">GXMU-J5</strain>
    </source>
</reference>
<dbReference type="InterPro" id="IPR011048">
    <property type="entry name" value="Haem_d1_sf"/>
</dbReference>
<dbReference type="SUPFAM" id="SSF50494">
    <property type="entry name" value="Trypsin-like serine proteases"/>
    <property type="match status" value="1"/>
</dbReference>
<comment type="caution">
    <text evidence="3">The sequence shown here is derived from an EMBL/GenBank/DDBJ whole genome shotgun (WGS) entry which is preliminary data.</text>
</comment>
<dbReference type="SUPFAM" id="SSF50998">
    <property type="entry name" value="Quinoprotein alcohol dehydrogenase-like"/>
    <property type="match status" value="1"/>
</dbReference>
<keyword evidence="4" id="KW-1185">Reference proteome</keyword>
<dbReference type="SUPFAM" id="SSF52540">
    <property type="entry name" value="P-loop containing nucleoside triphosphate hydrolases"/>
    <property type="match status" value="1"/>
</dbReference>
<organism evidence="3 4">
    <name type="scientific">Streptomyces beihaiensis</name>
    <dbReference type="NCBI Taxonomy" id="2984495"/>
    <lineage>
        <taxon>Bacteria</taxon>
        <taxon>Bacillati</taxon>
        <taxon>Actinomycetota</taxon>
        <taxon>Actinomycetes</taxon>
        <taxon>Kitasatosporales</taxon>
        <taxon>Streptomycetaceae</taxon>
        <taxon>Streptomyces</taxon>
    </lineage>
</organism>
<dbReference type="Gene3D" id="3.40.50.300">
    <property type="entry name" value="P-loop containing nucleotide triphosphate hydrolases"/>
    <property type="match status" value="1"/>
</dbReference>
<dbReference type="InterPro" id="IPR049052">
    <property type="entry name" value="nSTAND1"/>
</dbReference>
<dbReference type="Pfam" id="PF13365">
    <property type="entry name" value="Trypsin_2"/>
    <property type="match status" value="1"/>
</dbReference>
<evidence type="ECO:0000313" key="3">
    <source>
        <dbReference type="EMBL" id="MCX3060765.1"/>
    </source>
</evidence>
<feature type="region of interest" description="Disordered" evidence="1">
    <location>
        <begin position="1419"/>
        <end position="1439"/>
    </location>
</feature>
<feature type="domain" description="Novel STAND NTPase 1" evidence="2">
    <location>
        <begin position="230"/>
        <end position="626"/>
    </location>
</feature>
<dbReference type="InterPro" id="IPR011047">
    <property type="entry name" value="Quinoprotein_ADH-like_sf"/>
</dbReference>
<gene>
    <name evidence="3" type="ORF">OFY01_13530</name>
</gene>
<name>A0ABT3TVF3_9ACTN</name>
<dbReference type="EMBL" id="JAPHNL010000124">
    <property type="protein sequence ID" value="MCX3060765.1"/>
    <property type="molecule type" value="Genomic_DNA"/>
</dbReference>
<sequence>MVTVTHGRDTGEAEPSLVAATVRVKGPDGTIGGAGFLVAPDLVVTCAHVVSDALRLRREDPVGPGTAVTIDLPLAGSGDGVAAGDHEAEVEHWVPIRPDQTGDVAVLRTRNPVAGARPLTMADTPRGFWGHESRAVGFTDDNPDGIWHSGRFRGPTGQGWIQLARDDGESVYVQGGFSGSPVWDSELGSAVGMMVAAQPVREAQQAFVLPVRTLLADVPGLARLVTPTNPFRSLSTYQEDDADVFFGRNADVDRVVDALHGDRSTVTLYGPSGCGKSSLARAGVVPALRREGYLVLRVNAVHSASVRTALATELFEVARSGRYGAPRADNAAQVDGWLAELGLADTVHRALGTAAERVLVVLDQAEALLDRPEDVTRDTADLLFPERSRSGLRVLVTLRADFMNTALNHPVLGSALKRGLTVPLTPMAEDQLFEVITGPVARVPGVEYDPGLDQRILADAGAEPGALPLLGFVLHELWKDMTGGRLRSTAYDDLQGVSGALRLHAEHAWTACVEREPGDKTRAEALQLLTGLVRVLPGSTVPLRRLLTREEAGETRWRIATALADRRLLVLHGDEERTQSVELAHEALISVWPTLAEQVRADAEFLAGRAELAHDLDRWKTQDKSPQLLPQALHLALLDRRLRDREPELTSEERHFLALARRRDRLRRNGRRATWTAGVMALVLVAGLSVFLTQQSRARVQRAAEGRSRAVAVQSDTLAESNPVQAALAAIDAYEIAPTKEARSALLRRYMALRGAAWTLSGAQGEIAHTAMSGDGRVTLVTSDRGRATLFVRSAGGRVRLEQLRLGGNAEAPVISADGSTIAYLRDSDWKVFWSKVTPSGKKLVGAWHQLSAALKDVSAGVQDLDTKVMALSSNGHRLVSVPAADTKKPPKVWDLATGRVRTLPERVRGLTDVWFGPDANTIVATRDTGSTAHPTPSVVAVDVRTGRMRTLAPYTGSAANATVSTDGSLVVACRETDHGSDDWSAHYRAVRVSDGAVLRTYTDKGNCGSVAVDASGTRAALYDADDSDWVLLDIRHGGKAQRFLAPSPSTNSLVTDAPQLPLLGASDPVLVVPGSVAVTAWQMDQEGPQASTSPVLFDHGTKMVLRTGKRSETLNVAQTEGDQRTLASAKAGAVTEGSDTSQLEVNPAETLVADVAKGNVVTVRALPSLRRVAAFTTRKPPKGKKNAADSLSFTFLDDDQIVTASGTQMEVWDARTGKRLYRPVDLSRLRLTSVSDPSYAVGRHREHGYVAVTVAGDPAIHAVDPRTGKENKRLRIRLNRDLEAAVFLRNQNYIAVMTVGGMVELWSAPPGRPARRTAGPFGPLTTPGTWAAGGFGKTGFFLANDMAIRFYKADDPAYRDWYDFGRPSSESGDSLDFVATARGGTALLVVSENGGRSTLLRLDPARWKRALCGQLGRDLTPGERGGLPGTLPEHPCGR</sequence>
<dbReference type="Proteomes" id="UP001163064">
    <property type="component" value="Unassembled WGS sequence"/>
</dbReference>
<dbReference type="SUPFAM" id="SSF51004">
    <property type="entry name" value="C-terminal (heme d1) domain of cytochrome cd1-nitrite reductase"/>
    <property type="match status" value="1"/>
</dbReference>
<proteinExistence type="predicted"/>
<dbReference type="Pfam" id="PF20703">
    <property type="entry name" value="nSTAND1"/>
    <property type="match status" value="1"/>
</dbReference>
<dbReference type="InterPro" id="IPR043504">
    <property type="entry name" value="Peptidase_S1_PA_chymotrypsin"/>
</dbReference>
<dbReference type="InterPro" id="IPR009003">
    <property type="entry name" value="Peptidase_S1_PA"/>
</dbReference>
<dbReference type="RefSeq" id="WP_266599602.1">
    <property type="nucleotide sequence ID" value="NZ_JAPHNL010000124.1"/>
</dbReference>
<dbReference type="Gene3D" id="2.40.10.10">
    <property type="entry name" value="Trypsin-like serine proteases"/>
    <property type="match status" value="1"/>
</dbReference>
<dbReference type="InterPro" id="IPR027417">
    <property type="entry name" value="P-loop_NTPase"/>
</dbReference>
<evidence type="ECO:0000259" key="2">
    <source>
        <dbReference type="Pfam" id="PF20703"/>
    </source>
</evidence>
<dbReference type="Gene3D" id="2.130.10.10">
    <property type="entry name" value="YVTN repeat-like/Quinoprotein amine dehydrogenase"/>
    <property type="match status" value="2"/>
</dbReference>
<evidence type="ECO:0000313" key="4">
    <source>
        <dbReference type="Proteomes" id="UP001163064"/>
    </source>
</evidence>
<dbReference type="InterPro" id="IPR015943">
    <property type="entry name" value="WD40/YVTN_repeat-like_dom_sf"/>
</dbReference>